<dbReference type="OrthoDB" id="2683143at2759"/>
<protein>
    <submittedName>
        <fullName evidence="1">Uncharacterized protein</fullName>
    </submittedName>
</protein>
<keyword evidence="2" id="KW-1185">Reference proteome</keyword>
<organism evidence="1 2">
    <name type="scientific">Paxillus rubicundulus Ve08.2h10</name>
    <dbReference type="NCBI Taxonomy" id="930991"/>
    <lineage>
        <taxon>Eukaryota</taxon>
        <taxon>Fungi</taxon>
        <taxon>Dikarya</taxon>
        <taxon>Basidiomycota</taxon>
        <taxon>Agaricomycotina</taxon>
        <taxon>Agaricomycetes</taxon>
        <taxon>Agaricomycetidae</taxon>
        <taxon>Boletales</taxon>
        <taxon>Paxilineae</taxon>
        <taxon>Paxillaceae</taxon>
        <taxon>Paxillus</taxon>
    </lineage>
</organism>
<dbReference type="STRING" id="930991.A0A0D0DKB9"/>
<evidence type="ECO:0000313" key="1">
    <source>
        <dbReference type="EMBL" id="KIK82149.1"/>
    </source>
</evidence>
<feature type="non-terminal residue" evidence="1">
    <location>
        <position position="1"/>
    </location>
</feature>
<gene>
    <name evidence="1" type="ORF">PAXRUDRAFT_154436</name>
</gene>
<dbReference type="InParanoid" id="A0A0D0DKB9"/>
<sequence>LLFIFAMQSASLDDEGTKMDVEAVHCLQNPPEYPLKLDGHKIPETTIKLYLGLSNIDSNYDSACKTFMEFNNLTKFPSLYQIKSIISQFSGIGPVVHDMCYNLCVGFMGPFSKLNNYPKCSEA</sequence>
<dbReference type="AlphaFoldDB" id="A0A0D0DKB9"/>
<dbReference type="EMBL" id="KN825671">
    <property type="protein sequence ID" value="KIK82149.1"/>
    <property type="molecule type" value="Genomic_DNA"/>
</dbReference>
<dbReference type="Proteomes" id="UP000054538">
    <property type="component" value="Unassembled WGS sequence"/>
</dbReference>
<reference evidence="2" key="2">
    <citation type="submission" date="2015-01" db="EMBL/GenBank/DDBJ databases">
        <title>Evolutionary Origins and Diversification of the Mycorrhizal Mutualists.</title>
        <authorList>
            <consortium name="DOE Joint Genome Institute"/>
            <consortium name="Mycorrhizal Genomics Consortium"/>
            <person name="Kohler A."/>
            <person name="Kuo A."/>
            <person name="Nagy L.G."/>
            <person name="Floudas D."/>
            <person name="Copeland A."/>
            <person name="Barry K.W."/>
            <person name="Cichocki N."/>
            <person name="Veneault-Fourrey C."/>
            <person name="LaButti K."/>
            <person name="Lindquist E.A."/>
            <person name="Lipzen A."/>
            <person name="Lundell T."/>
            <person name="Morin E."/>
            <person name="Murat C."/>
            <person name="Riley R."/>
            <person name="Ohm R."/>
            <person name="Sun H."/>
            <person name="Tunlid A."/>
            <person name="Henrissat B."/>
            <person name="Grigoriev I.V."/>
            <person name="Hibbett D.S."/>
            <person name="Martin F."/>
        </authorList>
    </citation>
    <scope>NUCLEOTIDE SEQUENCE [LARGE SCALE GENOMIC DNA]</scope>
    <source>
        <strain evidence="2">Ve08.2h10</strain>
    </source>
</reference>
<dbReference type="HOGENOM" id="CLU_007337_3_2_1"/>
<accession>A0A0D0DKB9</accession>
<reference evidence="1 2" key="1">
    <citation type="submission" date="2014-04" db="EMBL/GenBank/DDBJ databases">
        <authorList>
            <consortium name="DOE Joint Genome Institute"/>
            <person name="Kuo A."/>
            <person name="Kohler A."/>
            <person name="Jargeat P."/>
            <person name="Nagy L.G."/>
            <person name="Floudas D."/>
            <person name="Copeland A."/>
            <person name="Barry K.W."/>
            <person name="Cichocki N."/>
            <person name="Veneault-Fourrey C."/>
            <person name="LaButti K."/>
            <person name="Lindquist E.A."/>
            <person name="Lipzen A."/>
            <person name="Lundell T."/>
            <person name="Morin E."/>
            <person name="Murat C."/>
            <person name="Sun H."/>
            <person name="Tunlid A."/>
            <person name="Henrissat B."/>
            <person name="Grigoriev I.V."/>
            <person name="Hibbett D.S."/>
            <person name="Martin F."/>
            <person name="Nordberg H.P."/>
            <person name="Cantor M.N."/>
            <person name="Hua S.X."/>
        </authorList>
    </citation>
    <scope>NUCLEOTIDE SEQUENCE [LARGE SCALE GENOMIC DNA]</scope>
    <source>
        <strain evidence="1 2">Ve08.2h10</strain>
    </source>
</reference>
<proteinExistence type="predicted"/>
<name>A0A0D0DKB9_9AGAM</name>
<evidence type="ECO:0000313" key="2">
    <source>
        <dbReference type="Proteomes" id="UP000054538"/>
    </source>
</evidence>